<dbReference type="OrthoDB" id="10621225at2759"/>
<gene>
    <name evidence="1" type="ORF">EUX98_g8175</name>
</gene>
<name>A0A4S4MB07_9APHY</name>
<dbReference type="AlphaFoldDB" id="A0A4S4MB07"/>
<accession>A0A4S4MB07</accession>
<organism evidence="1 2">
    <name type="scientific">Antrodiella citrinella</name>
    <dbReference type="NCBI Taxonomy" id="2447956"/>
    <lineage>
        <taxon>Eukaryota</taxon>
        <taxon>Fungi</taxon>
        <taxon>Dikarya</taxon>
        <taxon>Basidiomycota</taxon>
        <taxon>Agaricomycotina</taxon>
        <taxon>Agaricomycetes</taxon>
        <taxon>Polyporales</taxon>
        <taxon>Steccherinaceae</taxon>
        <taxon>Antrodiella</taxon>
    </lineage>
</organism>
<dbReference type="EMBL" id="SGPM01000412">
    <property type="protein sequence ID" value="THH22519.1"/>
    <property type="molecule type" value="Genomic_DNA"/>
</dbReference>
<keyword evidence="2" id="KW-1185">Reference proteome</keyword>
<evidence type="ECO:0000313" key="1">
    <source>
        <dbReference type="EMBL" id="THH22519.1"/>
    </source>
</evidence>
<sequence length="195" mass="21331">MPCSMNANTSPYLDDVWCNAGRPAAAAFPSLDDVWWTAKRATVVTPTSSTLITTKSCCPKYALSKSTSSYLDDVWWDASLASPASFSSPTTPAPLPSNPEPVLPPILPPVFADYLIRTKGKSLSWKKRIFGSKLKHHICPKVQVITAYGATHYQLNLISLDDARSRTALRLHTIQHLMPDVITMRPGLGPLPLLS</sequence>
<dbReference type="Proteomes" id="UP000308730">
    <property type="component" value="Unassembled WGS sequence"/>
</dbReference>
<evidence type="ECO:0000313" key="2">
    <source>
        <dbReference type="Proteomes" id="UP000308730"/>
    </source>
</evidence>
<protein>
    <submittedName>
        <fullName evidence="1">Uncharacterized protein</fullName>
    </submittedName>
</protein>
<comment type="caution">
    <text evidence="1">The sequence shown here is derived from an EMBL/GenBank/DDBJ whole genome shotgun (WGS) entry which is preliminary data.</text>
</comment>
<proteinExistence type="predicted"/>
<reference evidence="1 2" key="1">
    <citation type="submission" date="2019-02" db="EMBL/GenBank/DDBJ databases">
        <title>Genome sequencing of the rare red list fungi Antrodiella citrinella (Flaviporus citrinellus).</title>
        <authorList>
            <person name="Buettner E."/>
            <person name="Kellner H."/>
        </authorList>
    </citation>
    <scope>NUCLEOTIDE SEQUENCE [LARGE SCALE GENOMIC DNA]</scope>
    <source>
        <strain evidence="1 2">DSM 108506</strain>
    </source>
</reference>